<accession>A0A1F4XRL7</accession>
<dbReference type="Pfam" id="PF00535">
    <property type="entry name" value="Glycos_transf_2"/>
    <property type="match status" value="1"/>
</dbReference>
<keyword evidence="4" id="KW-0812">Transmembrane</keyword>
<sequence>MDIVIILLFVNPTARKAKEMALREHLIDGGRWFLGLSPKEVAFNRPSSGRLSITAIIPAYNEEVSIASTIRSLQAQTYRLDEIIVVDDCSTDRTGDIARSLGAAVYRTPKNRGTKAQAQNLALAFVKTDLFVTVDADTIVAPDAVEKTIRYFNDPKTLIVSGFVVPQKIQTLWERGRFIEYLYGLTIIKPAQNHNRMVLVASGCFSVFRTKETLEEFGHFNERTMAEDLDLTWEATGKGYHVYFAPEAKCYPVDPPTFGIYVKQLSRWYRGFLQNIAVRKFYKFGSWRLQLLIYVYVVWFLIGPMMLPVMLLWAGYGVVSAIGWMMALQMITMGVPALWRAYRLGMFSTALASLPATLVTQYVSFGVYLYSIWKEWILRDKLHSWDKGH</sequence>
<dbReference type="EMBL" id="MEWW01000017">
    <property type="protein sequence ID" value="OGC84347.1"/>
    <property type="molecule type" value="Genomic_DNA"/>
</dbReference>
<dbReference type="SUPFAM" id="SSF53448">
    <property type="entry name" value="Nucleotide-diphospho-sugar transferases"/>
    <property type="match status" value="1"/>
</dbReference>
<proteinExistence type="inferred from homology"/>
<gene>
    <name evidence="6" type="ORF">A3F55_01610</name>
</gene>
<comment type="caution">
    <text evidence="6">The sequence shown here is derived from an EMBL/GenBank/DDBJ whole genome shotgun (WGS) entry which is preliminary data.</text>
</comment>
<evidence type="ECO:0000313" key="6">
    <source>
        <dbReference type="EMBL" id="OGC84347.1"/>
    </source>
</evidence>
<evidence type="ECO:0000256" key="4">
    <source>
        <dbReference type="SAM" id="Phobius"/>
    </source>
</evidence>
<feature type="domain" description="Glycosyltransferase 2-like" evidence="5">
    <location>
        <begin position="55"/>
        <end position="209"/>
    </location>
</feature>
<keyword evidence="4" id="KW-1133">Transmembrane helix</keyword>
<keyword evidence="2" id="KW-0328">Glycosyltransferase</keyword>
<evidence type="ECO:0000256" key="3">
    <source>
        <dbReference type="ARBA" id="ARBA00022679"/>
    </source>
</evidence>
<keyword evidence="3" id="KW-0808">Transferase</keyword>
<dbReference type="InterPro" id="IPR029044">
    <property type="entry name" value="Nucleotide-diphossugar_trans"/>
</dbReference>
<keyword evidence="4" id="KW-0472">Membrane</keyword>
<dbReference type="GO" id="GO:0016757">
    <property type="term" value="F:glycosyltransferase activity"/>
    <property type="evidence" value="ECO:0007669"/>
    <property type="project" value="UniProtKB-KW"/>
</dbReference>
<dbReference type="Gene3D" id="3.90.550.10">
    <property type="entry name" value="Spore Coat Polysaccharide Biosynthesis Protein SpsA, Chain A"/>
    <property type="match status" value="1"/>
</dbReference>
<feature type="transmembrane region" description="Helical" evidence="4">
    <location>
        <begin position="351"/>
        <end position="373"/>
    </location>
</feature>
<organism evidence="6 7">
    <name type="scientific">Candidatus Adlerbacteria bacterium RIFCSPHIGHO2_12_FULL_53_18</name>
    <dbReference type="NCBI Taxonomy" id="1797242"/>
    <lineage>
        <taxon>Bacteria</taxon>
        <taxon>Candidatus Adleribacteriota</taxon>
    </lineage>
</organism>
<name>A0A1F4XRL7_9BACT</name>
<evidence type="ECO:0000259" key="5">
    <source>
        <dbReference type="Pfam" id="PF00535"/>
    </source>
</evidence>
<reference evidence="6 7" key="1">
    <citation type="journal article" date="2016" name="Nat. Commun.">
        <title>Thousands of microbial genomes shed light on interconnected biogeochemical processes in an aquifer system.</title>
        <authorList>
            <person name="Anantharaman K."/>
            <person name="Brown C.T."/>
            <person name="Hug L.A."/>
            <person name="Sharon I."/>
            <person name="Castelle C.J."/>
            <person name="Probst A.J."/>
            <person name="Thomas B.C."/>
            <person name="Singh A."/>
            <person name="Wilkins M.J."/>
            <person name="Karaoz U."/>
            <person name="Brodie E.L."/>
            <person name="Williams K.H."/>
            <person name="Hubbard S.S."/>
            <person name="Banfield J.F."/>
        </authorList>
    </citation>
    <scope>NUCLEOTIDE SEQUENCE [LARGE SCALE GENOMIC DNA]</scope>
</reference>
<protein>
    <recommendedName>
        <fullName evidence="5">Glycosyltransferase 2-like domain-containing protein</fullName>
    </recommendedName>
</protein>
<dbReference type="InterPro" id="IPR001173">
    <property type="entry name" value="Glyco_trans_2-like"/>
</dbReference>
<evidence type="ECO:0000313" key="7">
    <source>
        <dbReference type="Proteomes" id="UP000178091"/>
    </source>
</evidence>
<feature type="transmembrane region" description="Helical" evidence="4">
    <location>
        <begin position="313"/>
        <end position="339"/>
    </location>
</feature>
<dbReference type="Proteomes" id="UP000178091">
    <property type="component" value="Unassembled WGS sequence"/>
</dbReference>
<evidence type="ECO:0000256" key="2">
    <source>
        <dbReference type="ARBA" id="ARBA00022676"/>
    </source>
</evidence>
<dbReference type="PANTHER" id="PTHR43630:SF1">
    <property type="entry name" value="POLY-BETA-1,6-N-ACETYL-D-GLUCOSAMINE SYNTHASE"/>
    <property type="match status" value="1"/>
</dbReference>
<comment type="similarity">
    <text evidence="1">Belongs to the glycosyltransferase 2 family.</text>
</comment>
<dbReference type="PANTHER" id="PTHR43630">
    <property type="entry name" value="POLY-BETA-1,6-N-ACETYL-D-GLUCOSAMINE SYNTHASE"/>
    <property type="match status" value="1"/>
</dbReference>
<dbReference type="CDD" id="cd06423">
    <property type="entry name" value="CESA_like"/>
    <property type="match status" value="1"/>
</dbReference>
<feature type="transmembrane region" description="Helical" evidence="4">
    <location>
        <begin position="289"/>
        <end position="307"/>
    </location>
</feature>
<evidence type="ECO:0000256" key="1">
    <source>
        <dbReference type="ARBA" id="ARBA00006739"/>
    </source>
</evidence>
<dbReference type="AlphaFoldDB" id="A0A1F4XRL7"/>